<dbReference type="PANTHER" id="PTHR43861:SF3">
    <property type="entry name" value="PUTATIVE (AFU_ORTHOLOGUE AFUA_2G14390)-RELATED"/>
    <property type="match status" value="1"/>
</dbReference>
<evidence type="ECO:0000313" key="5">
    <source>
        <dbReference type="Proteomes" id="UP001519363"/>
    </source>
</evidence>
<evidence type="ECO:0000256" key="2">
    <source>
        <dbReference type="SAM" id="MobiDB-lite"/>
    </source>
</evidence>
<gene>
    <name evidence="4" type="ORF">JOF53_001878</name>
</gene>
<dbReference type="InterPro" id="IPR041698">
    <property type="entry name" value="Methyltransf_25"/>
</dbReference>
<accession>A0ABS5A8V8</accession>
<dbReference type="RefSeq" id="WP_086788114.1">
    <property type="nucleotide sequence ID" value="NZ_JAGIOO010000001.1"/>
</dbReference>
<dbReference type="GO" id="GO:0008168">
    <property type="term" value="F:methyltransferase activity"/>
    <property type="evidence" value="ECO:0007669"/>
    <property type="project" value="UniProtKB-KW"/>
</dbReference>
<evidence type="ECO:0000313" key="4">
    <source>
        <dbReference type="EMBL" id="MBP2473006.1"/>
    </source>
</evidence>
<proteinExistence type="predicted"/>
<feature type="domain" description="Methyltransferase" evidence="3">
    <location>
        <begin position="38"/>
        <end position="128"/>
    </location>
</feature>
<keyword evidence="1" id="KW-0808">Transferase</keyword>
<name>A0ABS5A8V8_9PSEU</name>
<evidence type="ECO:0000256" key="1">
    <source>
        <dbReference type="ARBA" id="ARBA00022679"/>
    </source>
</evidence>
<feature type="region of interest" description="Disordered" evidence="2">
    <location>
        <begin position="183"/>
        <end position="207"/>
    </location>
</feature>
<dbReference type="GO" id="GO:0032259">
    <property type="term" value="P:methylation"/>
    <property type="evidence" value="ECO:0007669"/>
    <property type="project" value="UniProtKB-KW"/>
</dbReference>
<dbReference type="Gene3D" id="3.40.50.150">
    <property type="entry name" value="Vaccinia Virus protein VP39"/>
    <property type="match status" value="1"/>
</dbReference>
<dbReference type="EMBL" id="JAGIOO010000001">
    <property type="protein sequence ID" value="MBP2473006.1"/>
    <property type="molecule type" value="Genomic_DNA"/>
</dbReference>
<evidence type="ECO:0000259" key="3">
    <source>
        <dbReference type="Pfam" id="PF13649"/>
    </source>
</evidence>
<keyword evidence="5" id="KW-1185">Reference proteome</keyword>
<dbReference type="PANTHER" id="PTHR43861">
    <property type="entry name" value="TRANS-ACONITATE 2-METHYLTRANSFERASE-RELATED"/>
    <property type="match status" value="1"/>
</dbReference>
<dbReference type="CDD" id="cd02440">
    <property type="entry name" value="AdoMet_MTases"/>
    <property type="match status" value="1"/>
</dbReference>
<dbReference type="SUPFAM" id="SSF53335">
    <property type="entry name" value="S-adenosyl-L-methionine-dependent methyltransferases"/>
    <property type="match status" value="1"/>
</dbReference>
<keyword evidence="4" id="KW-0489">Methyltransferase</keyword>
<reference evidence="4 5" key="1">
    <citation type="submission" date="2021-03" db="EMBL/GenBank/DDBJ databases">
        <title>Sequencing the genomes of 1000 actinobacteria strains.</title>
        <authorList>
            <person name="Klenk H.-P."/>
        </authorList>
    </citation>
    <scope>NUCLEOTIDE SEQUENCE [LARGE SCALE GENOMIC DNA]</scope>
    <source>
        <strain evidence="4 5">DSM 44580</strain>
    </source>
</reference>
<dbReference type="Pfam" id="PF13649">
    <property type="entry name" value="Methyltransf_25"/>
    <property type="match status" value="1"/>
</dbReference>
<protein>
    <submittedName>
        <fullName evidence="4">SAM-dependent methyltransferase</fullName>
    </submittedName>
</protein>
<dbReference type="Proteomes" id="UP001519363">
    <property type="component" value="Unassembled WGS sequence"/>
</dbReference>
<comment type="caution">
    <text evidence="4">The sequence shown here is derived from an EMBL/GenBank/DDBJ whole genome shotgun (WGS) entry which is preliminary data.</text>
</comment>
<organism evidence="4 5">
    <name type="scientific">Crossiella equi</name>
    <dbReference type="NCBI Taxonomy" id="130796"/>
    <lineage>
        <taxon>Bacteria</taxon>
        <taxon>Bacillati</taxon>
        <taxon>Actinomycetota</taxon>
        <taxon>Actinomycetes</taxon>
        <taxon>Pseudonocardiales</taxon>
        <taxon>Pseudonocardiaceae</taxon>
        <taxon>Crossiella</taxon>
    </lineage>
</organism>
<sequence length="207" mass="22667">MDENFWDERYRERERIWSGQPNGTLLVELPGPGRGTALDVGCGEGADAIWLAEQGWRVTGAELSSVALARAEAEAKSRGLEITWLHADLSSVAPPRRYDLVVLHYFPLLKAPGDPAAHRLLEAVAPGGTLLVVQHDVSQIDPNWHGGDERVPPIDRFYQPADLAALLGEGWTTHVHETRPRVREAPAGSHHTHDTVLRATRSAPPGP</sequence>
<dbReference type="InterPro" id="IPR029063">
    <property type="entry name" value="SAM-dependent_MTases_sf"/>
</dbReference>